<evidence type="ECO:0000313" key="2">
    <source>
        <dbReference type="Proteomes" id="UP000366872"/>
    </source>
</evidence>
<name>A0A6C2U8J9_PONDE</name>
<keyword evidence="2" id="KW-1185">Reference proteome</keyword>
<accession>A0A6C2U8J9</accession>
<reference evidence="1 2" key="1">
    <citation type="submission" date="2019-04" db="EMBL/GenBank/DDBJ databases">
        <authorList>
            <person name="Van Vliet M D."/>
        </authorList>
    </citation>
    <scope>NUCLEOTIDE SEQUENCE [LARGE SCALE GENOMIC DNA]</scope>
    <source>
        <strain evidence="1 2">F1</strain>
    </source>
</reference>
<dbReference type="RefSeq" id="WP_136081699.1">
    <property type="nucleotide sequence ID" value="NZ_CAAHFG010000003.1"/>
</dbReference>
<gene>
    <name evidence="1" type="ORF">PDESU_04743</name>
</gene>
<protein>
    <recommendedName>
        <fullName evidence="3">PIN domain-containing protein</fullName>
    </recommendedName>
</protein>
<dbReference type="AlphaFoldDB" id="A0A6C2U8J9"/>
<dbReference type="EMBL" id="CAAHFG010000003">
    <property type="protein sequence ID" value="VGO16153.1"/>
    <property type="molecule type" value="Genomic_DNA"/>
</dbReference>
<proteinExistence type="predicted"/>
<organism evidence="1 2">
    <name type="scientific">Pontiella desulfatans</name>
    <dbReference type="NCBI Taxonomy" id="2750659"/>
    <lineage>
        <taxon>Bacteria</taxon>
        <taxon>Pseudomonadati</taxon>
        <taxon>Kiritimatiellota</taxon>
        <taxon>Kiritimatiellia</taxon>
        <taxon>Kiritimatiellales</taxon>
        <taxon>Pontiellaceae</taxon>
        <taxon>Pontiella</taxon>
    </lineage>
</organism>
<sequence>MKHSLIDTNVIVRYLVEDPATLRPKFKGIYSFFEKVEQGEARVEWHLVKPL</sequence>
<evidence type="ECO:0000313" key="1">
    <source>
        <dbReference type="EMBL" id="VGO16153.1"/>
    </source>
</evidence>
<evidence type="ECO:0008006" key="3">
    <source>
        <dbReference type="Google" id="ProtNLM"/>
    </source>
</evidence>
<dbReference type="Proteomes" id="UP000366872">
    <property type="component" value="Unassembled WGS sequence"/>
</dbReference>